<accession>A0A1M6J899</accession>
<protein>
    <submittedName>
        <fullName evidence="5">Transketolase subunit A</fullName>
    </submittedName>
</protein>
<reference evidence="5 6" key="1">
    <citation type="submission" date="2016-11" db="EMBL/GenBank/DDBJ databases">
        <authorList>
            <person name="Jaros S."/>
            <person name="Januszkiewicz K."/>
            <person name="Wedrychowicz H."/>
        </authorList>
    </citation>
    <scope>NUCLEOTIDE SEQUENCE [LARGE SCALE GENOMIC DNA]</scope>
    <source>
        <strain evidence="5 6">DSM 15480</strain>
    </source>
</reference>
<dbReference type="RefSeq" id="WP_073104731.1">
    <property type="nucleotide sequence ID" value="NZ_FQZY01000008.1"/>
</dbReference>
<sequence length="274" mass="30093">MDALTRTSYELRRDIIEMMYNSKAGHVGGDLSVVDILTVLYFEEMNVSPETIKDPNRDRFLLSKGHCADCLYCVLGKRGFYDEEEAIKTFSQYGSKFIGHPNTAVNGIELNSGSLGHGLSVGAGMALTAKRDNKDYRTYVVLGDGEMAEGSNYEAMMLASQYKLDNLCATVDLNGLQISGTTDEVMSSASLAEKFAAFGWNVIEVADGNNCEQLVEAYKEAATFTGKPSVVLAHTVKGKGVSYMENVAGWHHGVMTDEQYEQAKKEIEEVLENE</sequence>
<dbReference type="Proteomes" id="UP000184301">
    <property type="component" value="Unassembled WGS sequence"/>
</dbReference>
<evidence type="ECO:0000256" key="3">
    <source>
        <dbReference type="ARBA" id="ARBA00023052"/>
    </source>
</evidence>
<name>A0A1M6J899_9FIRM</name>
<comment type="similarity">
    <text evidence="2">Belongs to the transketolase family.</text>
</comment>
<dbReference type="Pfam" id="PF00456">
    <property type="entry name" value="Transketolase_N"/>
    <property type="match status" value="1"/>
</dbReference>
<gene>
    <name evidence="5" type="ORF">SAMN02745243_00581</name>
</gene>
<dbReference type="SUPFAM" id="SSF52518">
    <property type="entry name" value="Thiamin diphosphate-binding fold (THDP-binding)"/>
    <property type="match status" value="1"/>
</dbReference>
<comment type="cofactor">
    <cofactor evidence="1">
        <name>thiamine diphosphate</name>
        <dbReference type="ChEBI" id="CHEBI:58937"/>
    </cofactor>
</comment>
<feature type="domain" description="Transketolase N-terminal" evidence="4">
    <location>
        <begin position="16"/>
        <end position="266"/>
    </location>
</feature>
<dbReference type="OrthoDB" id="8732661at2"/>
<keyword evidence="3" id="KW-0786">Thiamine pyrophosphate</keyword>
<evidence type="ECO:0000259" key="4">
    <source>
        <dbReference type="Pfam" id="PF00456"/>
    </source>
</evidence>
<dbReference type="InterPro" id="IPR005474">
    <property type="entry name" value="Transketolase_N"/>
</dbReference>
<dbReference type="EMBL" id="FQZY01000008">
    <property type="protein sequence ID" value="SHJ42857.1"/>
    <property type="molecule type" value="Genomic_DNA"/>
</dbReference>
<organism evidence="5 6">
    <name type="scientific">Hespellia stercorisuis DSM 15480</name>
    <dbReference type="NCBI Taxonomy" id="1121950"/>
    <lineage>
        <taxon>Bacteria</taxon>
        <taxon>Bacillati</taxon>
        <taxon>Bacillota</taxon>
        <taxon>Clostridia</taxon>
        <taxon>Lachnospirales</taxon>
        <taxon>Lachnospiraceae</taxon>
        <taxon>Hespellia</taxon>
    </lineage>
</organism>
<dbReference type="CDD" id="cd02012">
    <property type="entry name" value="TPP_TK"/>
    <property type="match status" value="1"/>
</dbReference>
<dbReference type="PANTHER" id="PTHR47514:SF1">
    <property type="entry name" value="TRANSKETOLASE N-TERMINAL SECTION-RELATED"/>
    <property type="match status" value="1"/>
</dbReference>
<dbReference type="Gene3D" id="3.40.50.970">
    <property type="match status" value="1"/>
</dbReference>
<evidence type="ECO:0000313" key="5">
    <source>
        <dbReference type="EMBL" id="SHJ42857.1"/>
    </source>
</evidence>
<proteinExistence type="inferred from homology"/>
<evidence type="ECO:0000256" key="1">
    <source>
        <dbReference type="ARBA" id="ARBA00001964"/>
    </source>
</evidence>
<dbReference type="PANTHER" id="PTHR47514">
    <property type="entry name" value="TRANSKETOLASE N-TERMINAL SECTION-RELATED"/>
    <property type="match status" value="1"/>
</dbReference>
<dbReference type="STRING" id="1121950.SAMN02745243_00581"/>
<keyword evidence="6" id="KW-1185">Reference proteome</keyword>
<dbReference type="InterPro" id="IPR029061">
    <property type="entry name" value="THDP-binding"/>
</dbReference>
<dbReference type="AlphaFoldDB" id="A0A1M6J899"/>
<evidence type="ECO:0000256" key="2">
    <source>
        <dbReference type="ARBA" id="ARBA00007131"/>
    </source>
</evidence>
<evidence type="ECO:0000313" key="6">
    <source>
        <dbReference type="Proteomes" id="UP000184301"/>
    </source>
</evidence>